<dbReference type="Gene3D" id="3.10.105.10">
    <property type="entry name" value="Dipeptide-binding Protein, Domain 3"/>
    <property type="match status" value="1"/>
</dbReference>
<dbReference type="Gene3D" id="3.40.190.10">
    <property type="entry name" value="Periplasmic binding protein-like II"/>
    <property type="match status" value="1"/>
</dbReference>
<dbReference type="InterPro" id="IPR000914">
    <property type="entry name" value="SBP_5_dom"/>
</dbReference>
<proteinExistence type="predicted"/>
<dbReference type="InterPro" id="IPR030678">
    <property type="entry name" value="Peptide/Ni-bd"/>
</dbReference>
<dbReference type="Proteomes" id="UP000638648">
    <property type="component" value="Unassembled WGS sequence"/>
</dbReference>
<reference evidence="2" key="1">
    <citation type="submission" date="2020-10" db="EMBL/GenBank/DDBJ databases">
        <title>Sequencing the genomes of 1000 actinobacteria strains.</title>
        <authorList>
            <person name="Klenk H.-P."/>
        </authorList>
    </citation>
    <scope>NUCLEOTIDE SEQUENCE</scope>
    <source>
        <strain evidence="2">DSM 45354</strain>
    </source>
</reference>
<dbReference type="GO" id="GO:0015833">
    <property type="term" value="P:peptide transport"/>
    <property type="evidence" value="ECO:0007669"/>
    <property type="project" value="TreeGrafter"/>
</dbReference>
<dbReference type="SUPFAM" id="SSF53850">
    <property type="entry name" value="Periplasmic binding protein-like II"/>
    <property type="match status" value="1"/>
</dbReference>
<organism evidence="2 3">
    <name type="scientific">Actinopolymorpha pittospori</name>
    <dbReference type="NCBI Taxonomy" id="648752"/>
    <lineage>
        <taxon>Bacteria</taxon>
        <taxon>Bacillati</taxon>
        <taxon>Actinomycetota</taxon>
        <taxon>Actinomycetes</taxon>
        <taxon>Propionibacteriales</taxon>
        <taxon>Actinopolymorphaceae</taxon>
        <taxon>Actinopolymorpha</taxon>
    </lineage>
</organism>
<evidence type="ECO:0000313" key="2">
    <source>
        <dbReference type="EMBL" id="MBE1603683.1"/>
    </source>
</evidence>
<sequence length="604" mass="68738">MLAGRVQAGELPALKDRLPTKPLVVEPTTSIGRYGGTWNTAVPSPDSDMKIAYDGLARWNKDWTGAVPNLAESWEVATGGRQYTFHLREGVKWSDGKPFTADDIVFAFDDVLRNKALNPIFPAWFSAGNKPPTLEKVNDYTFRIVFVEPNSLLLQNLAAGRGNVLTDYPRHYFEKFHEKYNENILDLAKEEGYPSWTELFLSKGGAGSLDLAYWQNPDIPTLFAWRVNKPLEGGNRLVLERNPYYWKTDPKGSQLPYLDEVVIEVIETPDVGVLKASRGELSILSDQFMAVRYKPVLARTREEGGYHFIDRLVSDPNAASISLNLNHKDPALRTVFQNKDFRIGLSYAINRQEIIDVILQSQGEPWQLAPRRESDFYDERLAKQYTQFDRAKANMQLDRAGYRERNAKGVRLRPDGEPISFALGVRTDSISTWPDTAELIRGYFAGVGVEVRVNGAAGSLIFAQMENNDHDAVIDDGDSGLNDAMLNPQWFFPYNTTSYFAVEWGAWYESSGRNGEEPPEATRRQMMLYDQLKVTVEKDKQQELFKQILRISQEEFYVIGTVLNPTGYDVVQNSLRNAPEKLELEADFYPTPGWTKPEQYYWDE</sequence>
<protein>
    <submittedName>
        <fullName evidence="2">Peptide/nickel transport system substrate-binding protein</fullName>
    </submittedName>
</protein>
<dbReference type="Pfam" id="PF00496">
    <property type="entry name" value="SBP_bac_5"/>
    <property type="match status" value="1"/>
</dbReference>
<dbReference type="CDD" id="cd08500">
    <property type="entry name" value="PBP2_NikA_DppA_OppA_like_4"/>
    <property type="match status" value="1"/>
</dbReference>
<dbReference type="AlphaFoldDB" id="A0A927MR38"/>
<evidence type="ECO:0000313" key="3">
    <source>
        <dbReference type="Proteomes" id="UP000638648"/>
    </source>
</evidence>
<dbReference type="EMBL" id="JADBEM010000001">
    <property type="protein sequence ID" value="MBE1603683.1"/>
    <property type="molecule type" value="Genomic_DNA"/>
</dbReference>
<dbReference type="PANTHER" id="PTHR30290:SF62">
    <property type="entry name" value="OLIGOPEPTIDE ABC TRANSPORTER, PERIPLASMIC OLIGOPEPTIDE-BINDING PROTEIN"/>
    <property type="match status" value="1"/>
</dbReference>
<dbReference type="RefSeq" id="WP_192748434.1">
    <property type="nucleotide sequence ID" value="NZ_BAABJL010000050.1"/>
</dbReference>
<keyword evidence="3" id="KW-1185">Reference proteome</keyword>
<dbReference type="GO" id="GO:0043190">
    <property type="term" value="C:ATP-binding cassette (ABC) transporter complex"/>
    <property type="evidence" value="ECO:0007669"/>
    <property type="project" value="InterPro"/>
</dbReference>
<dbReference type="PANTHER" id="PTHR30290">
    <property type="entry name" value="PERIPLASMIC BINDING COMPONENT OF ABC TRANSPORTER"/>
    <property type="match status" value="1"/>
</dbReference>
<name>A0A927MR38_9ACTN</name>
<comment type="caution">
    <text evidence="2">The sequence shown here is derived from an EMBL/GenBank/DDBJ whole genome shotgun (WGS) entry which is preliminary data.</text>
</comment>
<feature type="domain" description="Solute-binding protein family 5" evidence="1">
    <location>
        <begin position="67"/>
        <end position="492"/>
    </location>
</feature>
<accession>A0A927MR38</accession>
<gene>
    <name evidence="2" type="ORF">HEB94_000531</name>
</gene>
<dbReference type="GO" id="GO:1904680">
    <property type="term" value="F:peptide transmembrane transporter activity"/>
    <property type="evidence" value="ECO:0007669"/>
    <property type="project" value="TreeGrafter"/>
</dbReference>
<dbReference type="InterPro" id="IPR039424">
    <property type="entry name" value="SBP_5"/>
</dbReference>
<dbReference type="GO" id="GO:0042597">
    <property type="term" value="C:periplasmic space"/>
    <property type="evidence" value="ECO:0007669"/>
    <property type="project" value="UniProtKB-ARBA"/>
</dbReference>
<evidence type="ECO:0000259" key="1">
    <source>
        <dbReference type="Pfam" id="PF00496"/>
    </source>
</evidence>
<dbReference type="PIRSF" id="PIRSF002741">
    <property type="entry name" value="MppA"/>
    <property type="match status" value="1"/>
</dbReference>